<reference evidence="2" key="1">
    <citation type="submission" date="2017-11" db="EMBL/GenBank/DDBJ databases">
        <authorList>
            <person name="Kajale S.C."/>
            <person name="Sharma A."/>
        </authorList>
    </citation>
    <scope>NUCLEOTIDE SEQUENCE</scope>
    <source>
        <strain evidence="2">LS1_42</strain>
    </source>
</reference>
<dbReference type="GO" id="GO:0016787">
    <property type="term" value="F:hydrolase activity"/>
    <property type="evidence" value="ECO:0007669"/>
    <property type="project" value="UniProtKB-KW"/>
</dbReference>
<dbReference type="OrthoDB" id="7531at2157"/>
<dbReference type="EMBL" id="PHNJ01000001">
    <property type="protein sequence ID" value="TYL40580.1"/>
    <property type="molecule type" value="Genomic_DNA"/>
</dbReference>
<keyword evidence="3" id="KW-1185">Reference proteome</keyword>
<dbReference type="PANTHER" id="PTHR43433:SF5">
    <property type="entry name" value="AB HYDROLASE-1 DOMAIN-CONTAINING PROTEIN"/>
    <property type="match status" value="1"/>
</dbReference>
<dbReference type="Gene3D" id="3.40.50.1820">
    <property type="entry name" value="alpha/beta hydrolase"/>
    <property type="match status" value="1"/>
</dbReference>
<organism evidence="2 3">
    <name type="scientific">Natronococcus pandeyae</name>
    <dbReference type="NCBI Taxonomy" id="2055836"/>
    <lineage>
        <taxon>Archaea</taxon>
        <taxon>Methanobacteriati</taxon>
        <taxon>Methanobacteriota</taxon>
        <taxon>Stenosarchaea group</taxon>
        <taxon>Halobacteria</taxon>
        <taxon>Halobacteriales</taxon>
        <taxon>Natrialbaceae</taxon>
        <taxon>Natronococcus</taxon>
    </lineage>
</organism>
<dbReference type="RefSeq" id="WP_148856410.1">
    <property type="nucleotide sequence ID" value="NZ_PHNJ01000001.1"/>
</dbReference>
<keyword evidence="2" id="KW-0378">Hydrolase</keyword>
<comment type="caution">
    <text evidence="2">The sequence shown here is derived from an EMBL/GenBank/DDBJ whole genome shotgun (WGS) entry which is preliminary data.</text>
</comment>
<evidence type="ECO:0000313" key="2">
    <source>
        <dbReference type="EMBL" id="TYL40580.1"/>
    </source>
</evidence>
<feature type="domain" description="AB hydrolase-1" evidence="1">
    <location>
        <begin position="35"/>
        <end position="275"/>
    </location>
</feature>
<dbReference type="InterPro" id="IPR050471">
    <property type="entry name" value="AB_hydrolase"/>
</dbReference>
<dbReference type="InterPro" id="IPR000073">
    <property type="entry name" value="AB_hydrolase_1"/>
</dbReference>
<protein>
    <submittedName>
        <fullName evidence="2">Alpha/beta hydrolase</fullName>
    </submittedName>
</protein>
<evidence type="ECO:0000259" key="1">
    <source>
        <dbReference type="Pfam" id="PF12697"/>
    </source>
</evidence>
<proteinExistence type="predicted"/>
<evidence type="ECO:0000313" key="3">
    <source>
        <dbReference type="Proteomes" id="UP000766904"/>
    </source>
</evidence>
<gene>
    <name evidence="2" type="ORF">CV102_03140</name>
</gene>
<sequence>MAEATSPDEGTDVETVTSADGTEIAFERTGSGPPLVLVPGGAIDRSGWWELADVRPALAEHCTVYAIDRRGRGESGDADEYGLEREAEDVAAVVDSIDDPATVFGHSFGGLCALEASLRTDALRGLILYEPGGNLILHEPGVGVGNEPDFGAMFSEIEPLLADGENEQALLSLLDVVEFPSAHVDAARAAPHWQGKVDAAQTMLREGQALLEYEFDAERFAGMTTPTLLVAGGESPQWFTDGTEALDDALPNSRIATIDGAKHFAMVSEPDRFVEEVLAFVQDSSYSSH</sequence>
<dbReference type="AlphaFoldDB" id="A0A8J8Q542"/>
<dbReference type="SUPFAM" id="SSF53474">
    <property type="entry name" value="alpha/beta-Hydrolases"/>
    <property type="match status" value="1"/>
</dbReference>
<name>A0A8J8Q542_9EURY</name>
<dbReference type="PANTHER" id="PTHR43433">
    <property type="entry name" value="HYDROLASE, ALPHA/BETA FOLD FAMILY PROTEIN"/>
    <property type="match status" value="1"/>
</dbReference>
<dbReference type="Pfam" id="PF12697">
    <property type="entry name" value="Abhydrolase_6"/>
    <property type="match status" value="1"/>
</dbReference>
<dbReference type="InterPro" id="IPR029058">
    <property type="entry name" value="AB_hydrolase_fold"/>
</dbReference>
<dbReference type="Proteomes" id="UP000766904">
    <property type="component" value="Unassembled WGS sequence"/>
</dbReference>
<accession>A0A8J8Q542</accession>